<keyword evidence="3" id="KW-1185">Reference proteome</keyword>
<dbReference type="Proteomes" id="UP000235036">
    <property type="component" value="Unassembled WGS sequence"/>
</dbReference>
<name>A0A2N6JXL7_FISMU</name>
<dbReference type="SUPFAM" id="SSF53756">
    <property type="entry name" value="UDP-Glycosyltransferase/glycogen phosphorylase"/>
    <property type="match status" value="1"/>
</dbReference>
<reference evidence="2 3" key="1">
    <citation type="submission" date="2017-08" db="EMBL/GenBank/DDBJ databases">
        <title>Genomes of Fischerella (Mastigocladus) sp. strains.</title>
        <authorList>
            <person name="Miller S.R."/>
        </authorList>
    </citation>
    <scope>NUCLEOTIDE SEQUENCE [LARGE SCALE GENOMIC DNA]</scope>
    <source>
        <strain evidence="2 3">CCMEE 5323</strain>
    </source>
</reference>
<proteinExistence type="predicted"/>
<evidence type="ECO:0000259" key="1">
    <source>
        <dbReference type="Pfam" id="PF00534"/>
    </source>
</evidence>
<dbReference type="Pfam" id="PF00534">
    <property type="entry name" value="Glycos_transf_1"/>
    <property type="match status" value="1"/>
</dbReference>
<evidence type="ECO:0000313" key="2">
    <source>
        <dbReference type="EMBL" id="PLZ85122.1"/>
    </source>
</evidence>
<evidence type="ECO:0000313" key="3">
    <source>
        <dbReference type="Proteomes" id="UP000235036"/>
    </source>
</evidence>
<dbReference type="RefSeq" id="WP_016866190.1">
    <property type="nucleotide sequence ID" value="NZ_CAWNVR010000665.1"/>
</dbReference>
<sequence>MNFTPEISNNTSSNNFGVNISGYVNSEFGLGEGVRGTIRAIEAVGIPFVINNCTFNTMHRKMDSSYTDFSDKNPYPINIIQVNVDMINTFISSASPEYFKNKYNVGFWAWELPEFPKEWLSAFNLFDEIWTPSAYCVDAIAPVSPIPVLKVMHSISLPQPAITKQSLGLADNKLIFLFIFDFCSVFERKNPLAVIQAFQQAFGKVNQNVQLVIKFSNSKYFPNQLKQLKTLVEDFKNIKIIDDYLLKDELNALIYHCDCYVSLHRSEGFGLTMAEAMYYGKPVIATAYSANLEFMNINNSFLVKYSLVTLTEDYGPYKKGNFWAEPDIDHAAYLMQHVFNNYADAKQVGKKASEHIKSVLSPKVIGEKIKNRLVHIMKRQNISSNLDQLYTKLQYQNAEIKRLQTLVHTMESSKFWQLRNQWLKLKNKIFL</sequence>
<dbReference type="CDD" id="cd01635">
    <property type="entry name" value="Glycosyltransferase_GTB-type"/>
    <property type="match status" value="1"/>
</dbReference>
<dbReference type="InterPro" id="IPR001296">
    <property type="entry name" value="Glyco_trans_1"/>
</dbReference>
<protein>
    <submittedName>
        <fullName evidence="2">Glycosyl transferase family 2</fullName>
    </submittedName>
</protein>
<keyword evidence="2" id="KW-0808">Transferase</keyword>
<dbReference type="GO" id="GO:0016757">
    <property type="term" value="F:glycosyltransferase activity"/>
    <property type="evidence" value="ECO:0007669"/>
    <property type="project" value="InterPro"/>
</dbReference>
<dbReference type="PANTHER" id="PTHR46656">
    <property type="entry name" value="PUTATIVE-RELATED"/>
    <property type="match status" value="1"/>
</dbReference>
<accession>A0A2N6JXL7</accession>
<dbReference type="Gene3D" id="3.40.50.2000">
    <property type="entry name" value="Glycogen Phosphorylase B"/>
    <property type="match status" value="1"/>
</dbReference>
<comment type="caution">
    <text evidence="2">The sequence shown here is derived from an EMBL/GenBank/DDBJ whole genome shotgun (WGS) entry which is preliminary data.</text>
</comment>
<feature type="domain" description="Glycosyl transferase family 1" evidence="1">
    <location>
        <begin position="165"/>
        <end position="296"/>
    </location>
</feature>
<dbReference type="PANTHER" id="PTHR46656:SF3">
    <property type="entry name" value="PUTATIVE-RELATED"/>
    <property type="match status" value="1"/>
</dbReference>
<dbReference type="EMBL" id="NRQW01000536">
    <property type="protein sequence ID" value="PLZ85122.1"/>
    <property type="molecule type" value="Genomic_DNA"/>
</dbReference>
<organism evidence="2 3">
    <name type="scientific">Fischerella muscicola CCMEE 5323</name>
    <dbReference type="NCBI Taxonomy" id="2019572"/>
    <lineage>
        <taxon>Bacteria</taxon>
        <taxon>Bacillati</taxon>
        <taxon>Cyanobacteriota</taxon>
        <taxon>Cyanophyceae</taxon>
        <taxon>Nostocales</taxon>
        <taxon>Hapalosiphonaceae</taxon>
        <taxon>Fischerella</taxon>
    </lineage>
</organism>
<gene>
    <name evidence="2" type="ORF">CEN44_23070</name>
</gene>
<dbReference type="AlphaFoldDB" id="A0A2N6JXL7"/>